<dbReference type="EMBL" id="FRAA01000001">
    <property type="protein sequence ID" value="SHJ71735.1"/>
    <property type="molecule type" value="Genomic_DNA"/>
</dbReference>
<evidence type="ECO:0000313" key="4">
    <source>
        <dbReference type="Proteomes" id="UP000184474"/>
    </source>
</evidence>
<accession>A0A1M6LKM8</accession>
<dbReference type="InterPro" id="IPR011990">
    <property type="entry name" value="TPR-like_helical_dom_sf"/>
</dbReference>
<dbReference type="PROSITE" id="PS51781">
    <property type="entry name" value="SH3B"/>
    <property type="match status" value="1"/>
</dbReference>
<keyword evidence="1" id="KW-0472">Membrane</keyword>
<dbReference type="STRING" id="156994.SAMN04488028_101999"/>
<keyword evidence="1" id="KW-1133">Transmembrane helix</keyword>
<keyword evidence="4" id="KW-1185">Reference proteome</keyword>
<evidence type="ECO:0000259" key="2">
    <source>
        <dbReference type="PROSITE" id="PS51781"/>
    </source>
</evidence>
<dbReference type="Gene3D" id="2.30.30.40">
    <property type="entry name" value="SH3 Domains"/>
    <property type="match status" value="1"/>
</dbReference>
<dbReference type="Proteomes" id="UP000184474">
    <property type="component" value="Unassembled WGS sequence"/>
</dbReference>
<protein>
    <submittedName>
        <fullName evidence="3">SH3 domain-containing protein</fullName>
    </submittedName>
</protein>
<evidence type="ECO:0000256" key="1">
    <source>
        <dbReference type="SAM" id="Phobius"/>
    </source>
</evidence>
<keyword evidence="1" id="KW-0812">Transmembrane</keyword>
<proteinExistence type="predicted"/>
<feature type="transmembrane region" description="Helical" evidence="1">
    <location>
        <begin position="133"/>
        <end position="153"/>
    </location>
</feature>
<reference evidence="4" key="1">
    <citation type="submission" date="2016-11" db="EMBL/GenBank/DDBJ databases">
        <authorList>
            <person name="Varghese N."/>
            <person name="Submissions S."/>
        </authorList>
    </citation>
    <scope>NUCLEOTIDE SEQUENCE [LARGE SCALE GENOMIC DNA]</scope>
    <source>
        <strain evidence="4">DSM 26134</strain>
    </source>
</reference>
<organism evidence="3 4">
    <name type="scientific">Reichenbachiella agariperforans</name>
    <dbReference type="NCBI Taxonomy" id="156994"/>
    <lineage>
        <taxon>Bacteria</taxon>
        <taxon>Pseudomonadati</taxon>
        <taxon>Bacteroidota</taxon>
        <taxon>Cytophagia</taxon>
        <taxon>Cytophagales</taxon>
        <taxon>Reichenbachiellaceae</taxon>
        <taxon>Reichenbachiella</taxon>
    </lineage>
</organism>
<dbReference type="Pfam" id="PF08239">
    <property type="entry name" value="SH3_3"/>
    <property type="match status" value="1"/>
</dbReference>
<evidence type="ECO:0000313" key="3">
    <source>
        <dbReference type="EMBL" id="SHJ71735.1"/>
    </source>
</evidence>
<name>A0A1M6LKM8_REIAG</name>
<dbReference type="AlphaFoldDB" id="A0A1M6LKM8"/>
<gene>
    <name evidence="3" type="ORF">SAMN04488028_101999</name>
</gene>
<dbReference type="SUPFAM" id="SSF48452">
    <property type="entry name" value="TPR-like"/>
    <property type="match status" value="1"/>
</dbReference>
<sequence>MTKKQNILSNFIIIVFAIFITHSLTAQESQLRVQLSHADSLFKEGKYTESFEVYNQLLQKEGHATPQMLMKMAYIKEGLGNHSEALLYLNKYYLMTSNKNARNKMAELAEEENLEGYKVTDYDFFKGLLNSHFLWVNIVVISIAFLLFAIVVYRRFWTKTNALPYAISMCVVLLLLFFVSNYELDIRQVIIADDYVYLMDGPSVGSDLVEVIQKGHRLTILDEDEVWVKVAWKDQEAYVKQSKVLKVI</sequence>
<feature type="transmembrane region" description="Helical" evidence="1">
    <location>
        <begin position="7"/>
        <end position="25"/>
    </location>
</feature>
<dbReference type="SMART" id="SM00287">
    <property type="entry name" value="SH3b"/>
    <property type="match status" value="1"/>
</dbReference>
<feature type="domain" description="SH3b" evidence="2">
    <location>
        <begin position="184"/>
        <end position="248"/>
    </location>
</feature>
<feature type="transmembrane region" description="Helical" evidence="1">
    <location>
        <begin position="165"/>
        <end position="182"/>
    </location>
</feature>
<dbReference type="Gene3D" id="1.25.40.10">
    <property type="entry name" value="Tetratricopeptide repeat domain"/>
    <property type="match status" value="1"/>
</dbReference>
<dbReference type="InterPro" id="IPR003646">
    <property type="entry name" value="SH3-like_bac-type"/>
</dbReference>